<proteinExistence type="predicted"/>
<keyword evidence="2 6" id="KW-0812">Transmembrane</keyword>
<organism evidence="8 9">
    <name type="scientific">Arthrobacter sulfonylureivorans</name>
    <dbReference type="NCBI Taxonomy" id="2486855"/>
    <lineage>
        <taxon>Bacteria</taxon>
        <taxon>Bacillati</taxon>
        <taxon>Actinomycetota</taxon>
        <taxon>Actinomycetes</taxon>
        <taxon>Micrococcales</taxon>
        <taxon>Micrococcaceae</taxon>
        <taxon>Arthrobacter</taxon>
    </lineage>
</organism>
<comment type="subcellular location">
    <subcellularLocation>
        <location evidence="1">Cell membrane</location>
        <topology evidence="1">Multi-pass membrane protein</topology>
    </subcellularLocation>
</comment>
<evidence type="ECO:0000256" key="2">
    <source>
        <dbReference type="ARBA" id="ARBA00022692"/>
    </source>
</evidence>
<sequence>MISPDSGAPARQHSATGAPAGPRKRRNPFGRYARLARLAGASFLAIGFLARLPLAMLTVGALTLVTVTTGSYASGGFAAGAVGIGSAAGAPLFGYLADRAGQRPVLLIAAAAHTCAIGLLLTCVYIGTSGAGAAAVLAASFLVGATCPQVGSLARVRWMAMTRSDKPALDTALSYESTADELTFVLGPALVGLLAALIAPWLPFVLAAALTVTMVTAFAVHPTYRTVVPVTPELVKAHPEAAAAATPVRINWPLVAIPVLGMVAMGTFFGATQNALSAFGGTFGAADAAGLLYALLGLTSAFGALSVAYWPARWTHARRWVVCAALMTAFCFLLLLPEDVLPMIFVLLLVGVPVGPTMVTIYGIGSVVAPDERLGTIMTLLASGVVLGSALGSAFAGALAETSGHSGAFLVSIGAAGMLLVLGLVAAAVVSRRRR</sequence>
<evidence type="ECO:0000313" key="8">
    <source>
        <dbReference type="EMBL" id="UNK47242.1"/>
    </source>
</evidence>
<keyword evidence="9" id="KW-1185">Reference proteome</keyword>
<keyword evidence="3 6" id="KW-1133">Transmembrane helix</keyword>
<dbReference type="RefSeq" id="WP_241915031.1">
    <property type="nucleotide sequence ID" value="NZ_CP093326.1"/>
</dbReference>
<feature type="region of interest" description="Disordered" evidence="5">
    <location>
        <begin position="1"/>
        <end position="26"/>
    </location>
</feature>
<feature type="transmembrane region" description="Helical" evidence="6">
    <location>
        <begin position="205"/>
        <end position="224"/>
    </location>
</feature>
<dbReference type="PANTHER" id="PTHR23542">
    <property type="match status" value="1"/>
</dbReference>
<evidence type="ECO:0000259" key="7">
    <source>
        <dbReference type="PROSITE" id="PS50850"/>
    </source>
</evidence>
<dbReference type="SUPFAM" id="SSF103473">
    <property type="entry name" value="MFS general substrate transporter"/>
    <property type="match status" value="1"/>
</dbReference>
<dbReference type="EMBL" id="CP093326">
    <property type="protein sequence ID" value="UNK47242.1"/>
    <property type="molecule type" value="Genomic_DNA"/>
</dbReference>
<dbReference type="InterPro" id="IPR011701">
    <property type="entry name" value="MFS"/>
</dbReference>
<feature type="transmembrane region" description="Helical" evidence="6">
    <location>
        <begin position="105"/>
        <end position="127"/>
    </location>
</feature>
<dbReference type="Proteomes" id="UP000829069">
    <property type="component" value="Chromosome"/>
</dbReference>
<evidence type="ECO:0000256" key="5">
    <source>
        <dbReference type="SAM" id="MobiDB-lite"/>
    </source>
</evidence>
<name>A0ABY3WCT0_9MICC</name>
<reference evidence="8 9" key="1">
    <citation type="submission" date="2022-03" db="EMBL/GenBank/DDBJ databases">
        <title>Isotopic signatures of nitrous oxide derived from detoxification processes.</title>
        <authorList>
            <person name="Behrendt U."/>
            <person name="Buchen C."/>
            <person name="Well R."/>
            <person name="Ulrich A."/>
            <person name="Rohe L."/>
            <person name="Kolb S."/>
            <person name="Schloter M."/>
            <person name="Horn M.A."/>
            <person name="Augustin J."/>
        </authorList>
    </citation>
    <scope>NUCLEOTIDE SEQUENCE [LARGE SCALE GENOMIC DNA]</scope>
    <source>
        <strain evidence="8 9">S4-C24</strain>
    </source>
</reference>
<feature type="domain" description="Major facilitator superfamily (MFS) profile" evidence="7">
    <location>
        <begin position="39"/>
        <end position="435"/>
    </location>
</feature>
<evidence type="ECO:0000256" key="1">
    <source>
        <dbReference type="ARBA" id="ARBA00004651"/>
    </source>
</evidence>
<feature type="transmembrane region" description="Helical" evidence="6">
    <location>
        <begin position="343"/>
        <end position="365"/>
    </location>
</feature>
<feature type="transmembrane region" description="Helical" evidence="6">
    <location>
        <begin position="32"/>
        <end position="52"/>
    </location>
</feature>
<feature type="transmembrane region" description="Helical" evidence="6">
    <location>
        <begin position="72"/>
        <end position="93"/>
    </location>
</feature>
<feature type="transmembrane region" description="Helical" evidence="6">
    <location>
        <begin position="133"/>
        <end position="154"/>
    </location>
</feature>
<dbReference type="Pfam" id="PF07690">
    <property type="entry name" value="MFS_1"/>
    <property type="match status" value="1"/>
</dbReference>
<dbReference type="InterPro" id="IPR036259">
    <property type="entry name" value="MFS_trans_sf"/>
</dbReference>
<dbReference type="Gene3D" id="1.20.1250.20">
    <property type="entry name" value="MFS general substrate transporter like domains"/>
    <property type="match status" value="1"/>
</dbReference>
<feature type="transmembrane region" description="Helical" evidence="6">
    <location>
        <begin position="291"/>
        <end position="312"/>
    </location>
</feature>
<dbReference type="PANTHER" id="PTHR23542:SF1">
    <property type="entry name" value="MAJOR FACILITATOR SUPERFAMILY (MFS) PROFILE DOMAIN-CONTAINING PROTEIN"/>
    <property type="match status" value="1"/>
</dbReference>
<keyword evidence="4 6" id="KW-0472">Membrane</keyword>
<feature type="transmembrane region" description="Helical" evidence="6">
    <location>
        <begin position="252"/>
        <end position="271"/>
    </location>
</feature>
<feature type="transmembrane region" description="Helical" evidence="6">
    <location>
        <begin position="182"/>
        <end position="199"/>
    </location>
</feature>
<evidence type="ECO:0000256" key="4">
    <source>
        <dbReference type="ARBA" id="ARBA00023136"/>
    </source>
</evidence>
<dbReference type="InterPro" id="IPR020846">
    <property type="entry name" value="MFS_dom"/>
</dbReference>
<accession>A0ABY3WCT0</accession>
<feature type="transmembrane region" description="Helical" evidence="6">
    <location>
        <begin position="377"/>
        <end position="400"/>
    </location>
</feature>
<protein>
    <submittedName>
        <fullName evidence="8">MFS transporter</fullName>
    </submittedName>
</protein>
<evidence type="ECO:0000313" key="9">
    <source>
        <dbReference type="Proteomes" id="UP000829069"/>
    </source>
</evidence>
<feature type="transmembrane region" description="Helical" evidence="6">
    <location>
        <begin position="406"/>
        <end position="430"/>
    </location>
</feature>
<evidence type="ECO:0000256" key="6">
    <source>
        <dbReference type="SAM" id="Phobius"/>
    </source>
</evidence>
<evidence type="ECO:0000256" key="3">
    <source>
        <dbReference type="ARBA" id="ARBA00022989"/>
    </source>
</evidence>
<gene>
    <name evidence="8" type="ORF">MNQ99_07855</name>
</gene>
<dbReference type="PROSITE" id="PS50850">
    <property type="entry name" value="MFS"/>
    <property type="match status" value="1"/>
</dbReference>
<feature type="transmembrane region" description="Helical" evidence="6">
    <location>
        <begin position="319"/>
        <end position="337"/>
    </location>
</feature>